<dbReference type="OrthoDB" id="7562819at2"/>
<feature type="region of interest" description="Disordered" evidence="1">
    <location>
        <begin position="37"/>
        <end position="72"/>
    </location>
</feature>
<proteinExistence type="predicted"/>
<evidence type="ECO:0000313" key="4">
    <source>
        <dbReference type="Proteomes" id="UP000193391"/>
    </source>
</evidence>
<feature type="region of interest" description="Disordered" evidence="1">
    <location>
        <begin position="223"/>
        <end position="250"/>
    </location>
</feature>
<keyword evidence="4" id="KW-1185">Reference proteome</keyword>
<gene>
    <name evidence="3" type="ORF">TMES_10240</name>
</gene>
<reference evidence="3 4" key="1">
    <citation type="submission" date="2014-03" db="EMBL/GenBank/DDBJ databases">
        <title>The draft genome sequence of Thalassospira mesophila JCM 18969.</title>
        <authorList>
            <person name="Lai Q."/>
            <person name="Shao Z."/>
        </authorList>
    </citation>
    <scope>NUCLEOTIDE SEQUENCE [LARGE SCALE GENOMIC DNA]</scope>
    <source>
        <strain evidence="3 4">JCM 18969</strain>
    </source>
</reference>
<feature type="compositionally biased region" description="Polar residues" evidence="1">
    <location>
        <begin position="233"/>
        <end position="243"/>
    </location>
</feature>
<dbReference type="AlphaFoldDB" id="A0A1Y2L0C0"/>
<dbReference type="Proteomes" id="UP000193391">
    <property type="component" value="Unassembled WGS sequence"/>
</dbReference>
<organism evidence="3 4">
    <name type="scientific">Thalassospira mesophila</name>
    <dbReference type="NCBI Taxonomy" id="1293891"/>
    <lineage>
        <taxon>Bacteria</taxon>
        <taxon>Pseudomonadati</taxon>
        <taxon>Pseudomonadota</taxon>
        <taxon>Alphaproteobacteria</taxon>
        <taxon>Rhodospirillales</taxon>
        <taxon>Thalassospiraceae</taxon>
        <taxon>Thalassospira</taxon>
    </lineage>
</organism>
<evidence type="ECO:0000256" key="2">
    <source>
        <dbReference type="SAM" id="SignalP"/>
    </source>
</evidence>
<keyword evidence="2" id="KW-0732">Signal</keyword>
<name>A0A1Y2L0C0_9PROT</name>
<dbReference type="RefSeq" id="WP_143589617.1">
    <property type="nucleotide sequence ID" value="NZ_JFKA01000004.1"/>
</dbReference>
<evidence type="ECO:0000313" key="3">
    <source>
        <dbReference type="EMBL" id="OSQ38264.1"/>
    </source>
</evidence>
<evidence type="ECO:0000256" key="1">
    <source>
        <dbReference type="SAM" id="MobiDB-lite"/>
    </source>
</evidence>
<feature type="compositionally biased region" description="Low complexity" evidence="1">
    <location>
        <begin position="37"/>
        <end position="58"/>
    </location>
</feature>
<feature type="chain" id="PRO_5012417979" evidence="2">
    <location>
        <begin position="37"/>
        <end position="250"/>
    </location>
</feature>
<sequence>MTDPQHAQPRPRFSIKTVCIVLGTTIAALAASPARAQTSAPASTATPPGQTTQTSPAPKDTQPPAPAPRCNTRDLALCEDTNQLIWSEGFADAVGAFVGAGNADWLYKNGSKIDQVIAVLGGPPQVRQKIGNDLWLYGACRAHSCPEKGAIVLGNDGTIKAAAILHFSCGDTCADDYTLTIMGPDDKTLSDDMESWAKTTLADDARAYKQAKPPKIAKVEHIAAAGARKPATPGTNPAGSAQTPAPLPGK</sequence>
<comment type="caution">
    <text evidence="3">The sequence shown here is derived from an EMBL/GenBank/DDBJ whole genome shotgun (WGS) entry which is preliminary data.</text>
</comment>
<protein>
    <submittedName>
        <fullName evidence="3">Uncharacterized protein</fullName>
    </submittedName>
</protein>
<feature type="signal peptide" evidence="2">
    <location>
        <begin position="1"/>
        <end position="36"/>
    </location>
</feature>
<accession>A0A1Y2L0C0</accession>
<dbReference type="EMBL" id="JFKA01000004">
    <property type="protein sequence ID" value="OSQ38264.1"/>
    <property type="molecule type" value="Genomic_DNA"/>
</dbReference>